<evidence type="ECO:0000259" key="7">
    <source>
        <dbReference type="PROSITE" id="PS50011"/>
    </source>
</evidence>
<feature type="domain" description="Protein kinase" evidence="7">
    <location>
        <begin position="335"/>
        <end position="610"/>
    </location>
</feature>
<dbReference type="SMART" id="SM00220">
    <property type="entry name" value="S_TKc"/>
    <property type="match status" value="1"/>
</dbReference>
<dbReference type="CDD" id="cd00293">
    <property type="entry name" value="USP-like"/>
    <property type="match status" value="1"/>
</dbReference>
<dbReference type="SUPFAM" id="SSF56112">
    <property type="entry name" value="Protein kinase-like (PK-like)"/>
    <property type="match status" value="1"/>
</dbReference>
<evidence type="ECO:0000256" key="2">
    <source>
        <dbReference type="ARBA" id="ARBA00022741"/>
    </source>
</evidence>
<dbReference type="EMBL" id="JADFTS010000003">
    <property type="protein sequence ID" value="KAF9614999.1"/>
    <property type="molecule type" value="Genomic_DNA"/>
</dbReference>
<dbReference type="InterPro" id="IPR046958">
    <property type="entry name" value="RBK1/2/STUNTED"/>
</dbReference>
<dbReference type="PROSITE" id="PS50011">
    <property type="entry name" value="PROTEIN_KINASE_DOM"/>
    <property type="match status" value="1"/>
</dbReference>
<proteinExistence type="predicted"/>
<dbReference type="InterPro" id="IPR008271">
    <property type="entry name" value="Ser/Thr_kinase_AS"/>
</dbReference>
<evidence type="ECO:0000256" key="6">
    <source>
        <dbReference type="SAM" id="MobiDB-lite"/>
    </source>
</evidence>
<dbReference type="PANTHER" id="PTHR47987">
    <property type="entry name" value="OS08G0249100 PROTEIN"/>
    <property type="match status" value="1"/>
</dbReference>
<dbReference type="PANTHER" id="PTHR47987:SF3">
    <property type="entry name" value="OS08G0249100 PROTEIN"/>
    <property type="match status" value="1"/>
</dbReference>
<comment type="caution">
    <text evidence="8">The sequence shown here is derived from an EMBL/GenBank/DDBJ whole genome shotgun (WGS) entry which is preliminary data.</text>
</comment>
<protein>
    <recommendedName>
        <fullName evidence="7">Protein kinase domain-containing protein</fullName>
    </recommendedName>
</protein>
<evidence type="ECO:0000256" key="3">
    <source>
        <dbReference type="ARBA" id="ARBA00022777"/>
    </source>
</evidence>
<keyword evidence="2 5" id="KW-0547">Nucleotide-binding</keyword>
<dbReference type="Gene3D" id="1.10.510.10">
    <property type="entry name" value="Transferase(Phosphotransferase) domain 1"/>
    <property type="match status" value="1"/>
</dbReference>
<dbReference type="AlphaFoldDB" id="A0A835ID74"/>
<accession>A0A835ID74</accession>
<keyword evidence="9" id="KW-1185">Reference proteome</keyword>
<dbReference type="InterPro" id="IPR011009">
    <property type="entry name" value="Kinase-like_dom_sf"/>
</dbReference>
<sequence>MVYCNISNSSFSYKKKMVQPTPAKILVNISLDVELNNELLSWAIGAAARPNDTIVALHILGKDSSRKLESTTYSKTSLRQAKAFVISMVGEFYETCQSKQVNLEARVSSGSSIGRGLIDEAISIGASYLVVGGLRKRNQSQRSSLGIMKYCFEHAPDYCSVVTVGISRQSQQHLDSECSPLEASSCQISSIRPNKDARVGNDIPLYKFFDSNIREEQSFRKKKNQQRSPTQSSNDKPSPRAVLDGPHGIEEGYLSHEESSIAESPKMQLKEQGRSNIWKHLSPMRLLFPFRSTFDGRVRDRSQSFSDKENRQPSWSCFSYEEISNATNHFHQAIAFADNIVGRGGYAVVYRGDLCDGRTIAVKRLAKDNTDENKQKEFLMELGVLGHVCHPNTACLIGCCFENGLHLIFEFSPNGNLSSALHGKDCNMLEWPVRYKIVIGIARGLHYLHKCCKRRIIHRDIKASNVLLGPDFEPQITDFGLAKWLPKQWTHHSVIPIEGTFGYLAPEYFMHGIVDEKTDVFAFGVLLLEIITGRRPIDMSKQSLMFWAKPLIESVNIEALADSKLESNYDVDEMRRLVLTASYCIRQSSLWRPSMNEVLQLLTNGNDSEIAQNWRMHECKVDEIDDYTVDFDSRSSTNQIFQDC</sequence>
<feature type="region of interest" description="Disordered" evidence="6">
    <location>
        <begin position="217"/>
        <end position="248"/>
    </location>
</feature>
<dbReference type="InterPro" id="IPR017441">
    <property type="entry name" value="Protein_kinase_ATP_BS"/>
</dbReference>
<evidence type="ECO:0000256" key="1">
    <source>
        <dbReference type="ARBA" id="ARBA00022679"/>
    </source>
</evidence>
<feature type="compositionally biased region" description="Polar residues" evidence="6">
    <location>
        <begin position="226"/>
        <end position="236"/>
    </location>
</feature>
<dbReference type="Gene3D" id="3.40.50.620">
    <property type="entry name" value="HUPs"/>
    <property type="match status" value="1"/>
</dbReference>
<dbReference type="GO" id="GO:0004672">
    <property type="term" value="F:protein kinase activity"/>
    <property type="evidence" value="ECO:0007669"/>
    <property type="project" value="InterPro"/>
</dbReference>
<name>A0A835ID74_9MAGN</name>
<dbReference type="InterPro" id="IPR000719">
    <property type="entry name" value="Prot_kinase_dom"/>
</dbReference>
<evidence type="ECO:0000256" key="4">
    <source>
        <dbReference type="ARBA" id="ARBA00022840"/>
    </source>
</evidence>
<keyword evidence="1" id="KW-0808">Transferase</keyword>
<dbReference type="Pfam" id="PF00069">
    <property type="entry name" value="Pkinase"/>
    <property type="match status" value="1"/>
</dbReference>
<gene>
    <name evidence="8" type="ORF">IFM89_021553</name>
</gene>
<dbReference type="FunFam" id="1.10.510.10:FF:000423">
    <property type="entry name" value="Putative receptor-like serine/threonine-protein kinase"/>
    <property type="match status" value="1"/>
</dbReference>
<dbReference type="SUPFAM" id="SSF52402">
    <property type="entry name" value="Adenine nucleotide alpha hydrolases-like"/>
    <property type="match status" value="1"/>
</dbReference>
<keyword evidence="4 5" id="KW-0067">ATP-binding</keyword>
<organism evidence="8 9">
    <name type="scientific">Coptis chinensis</name>
    <dbReference type="NCBI Taxonomy" id="261450"/>
    <lineage>
        <taxon>Eukaryota</taxon>
        <taxon>Viridiplantae</taxon>
        <taxon>Streptophyta</taxon>
        <taxon>Embryophyta</taxon>
        <taxon>Tracheophyta</taxon>
        <taxon>Spermatophyta</taxon>
        <taxon>Magnoliopsida</taxon>
        <taxon>Ranunculales</taxon>
        <taxon>Ranunculaceae</taxon>
        <taxon>Coptidoideae</taxon>
        <taxon>Coptis</taxon>
    </lineage>
</organism>
<dbReference type="PROSITE" id="PS00107">
    <property type="entry name" value="PROTEIN_KINASE_ATP"/>
    <property type="match status" value="1"/>
</dbReference>
<dbReference type="InterPro" id="IPR014729">
    <property type="entry name" value="Rossmann-like_a/b/a_fold"/>
</dbReference>
<dbReference type="PROSITE" id="PS00108">
    <property type="entry name" value="PROTEIN_KINASE_ST"/>
    <property type="match status" value="1"/>
</dbReference>
<evidence type="ECO:0000256" key="5">
    <source>
        <dbReference type="PROSITE-ProRule" id="PRU10141"/>
    </source>
</evidence>
<dbReference type="Gene3D" id="3.30.200.20">
    <property type="entry name" value="Phosphorylase Kinase, domain 1"/>
    <property type="match status" value="1"/>
</dbReference>
<reference evidence="8 9" key="1">
    <citation type="submission" date="2020-10" db="EMBL/GenBank/DDBJ databases">
        <title>The Coptis chinensis genome and diversification of protoberbering-type alkaloids.</title>
        <authorList>
            <person name="Wang B."/>
            <person name="Shu S."/>
            <person name="Song C."/>
            <person name="Liu Y."/>
        </authorList>
    </citation>
    <scope>NUCLEOTIDE SEQUENCE [LARGE SCALE GENOMIC DNA]</scope>
    <source>
        <strain evidence="8">HL-2020</strain>
        <tissue evidence="8">Leaf</tissue>
    </source>
</reference>
<dbReference type="Proteomes" id="UP000631114">
    <property type="component" value="Unassembled WGS sequence"/>
</dbReference>
<feature type="binding site" evidence="5">
    <location>
        <position position="363"/>
    </location>
    <ligand>
        <name>ATP</name>
        <dbReference type="ChEBI" id="CHEBI:30616"/>
    </ligand>
</feature>
<dbReference type="OrthoDB" id="4062651at2759"/>
<keyword evidence="3" id="KW-0418">Kinase</keyword>
<evidence type="ECO:0000313" key="8">
    <source>
        <dbReference type="EMBL" id="KAF9614999.1"/>
    </source>
</evidence>
<evidence type="ECO:0000313" key="9">
    <source>
        <dbReference type="Proteomes" id="UP000631114"/>
    </source>
</evidence>
<dbReference type="GO" id="GO:0005524">
    <property type="term" value="F:ATP binding"/>
    <property type="evidence" value="ECO:0007669"/>
    <property type="project" value="UniProtKB-UniRule"/>
</dbReference>